<dbReference type="Proteomes" id="UP001176941">
    <property type="component" value="Chromosome 18"/>
</dbReference>
<evidence type="ECO:0000313" key="3">
    <source>
        <dbReference type="Proteomes" id="UP001176941"/>
    </source>
</evidence>
<protein>
    <submittedName>
        <fullName evidence="2">Uncharacterized protein</fullName>
    </submittedName>
</protein>
<accession>A0ABN8YF05</accession>
<dbReference type="EMBL" id="OX459954">
    <property type="protein sequence ID" value="CAI9159033.1"/>
    <property type="molecule type" value="Genomic_DNA"/>
</dbReference>
<name>A0ABN8YF05_RANTA</name>
<reference evidence="2" key="1">
    <citation type="submission" date="2023-04" db="EMBL/GenBank/DDBJ databases">
        <authorList>
            <consortium name="ELIXIR-Norway"/>
        </authorList>
    </citation>
    <scope>NUCLEOTIDE SEQUENCE [LARGE SCALE GENOMIC DNA]</scope>
</reference>
<proteinExistence type="predicted"/>
<feature type="region of interest" description="Disordered" evidence="1">
    <location>
        <begin position="46"/>
        <end position="102"/>
    </location>
</feature>
<sequence length="102" mass="11372">MRERILGAWETIKHGERKCTNRKRDYLLNPESLQVYSPFSLGTRCTGRDHNPQTPLCLGPHQWTGDGNDRETPSRLPGAHPSPGLPLFPSGKEDPSPPGGWD</sequence>
<gene>
    <name evidence="2" type="ORF">MRATA1EN1_LOCUS7995</name>
</gene>
<keyword evidence="3" id="KW-1185">Reference proteome</keyword>
<evidence type="ECO:0000256" key="1">
    <source>
        <dbReference type="SAM" id="MobiDB-lite"/>
    </source>
</evidence>
<evidence type="ECO:0000313" key="2">
    <source>
        <dbReference type="EMBL" id="CAI9159033.1"/>
    </source>
</evidence>
<organism evidence="2 3">
    <name type="scientific">Rangifer tarandus platyrhynchus</name>
    <name type="common">Svalbard reindeer</name>
    <dbReference type="NCBI Taxonomy" id="3082113"/>
    <lineage>
        <taxon>Eukaryota</taxon>
        <taxon>Metazoa</taxon>
        <taxon>Chordata</taxon>
        <taxon>Craniata</taxon>
        <taxon>Vertebrata</taxon>
        <taxon>Euteleostomi</taxon>
        <taxon>Mammalia</taxon>
        <taxon>Eutheria</taxon>
        <taxon>Laurasiatheria</taxon>
        <taxon>Artiodactyla</taxon>
        <taxon>Ruminantia</taxon>
        <taxon>Pecora</taxon>
        <taxon>Cervidae</taxon>
        <taxon>Odocoileinae</taxon>
        <taxon>Rangifer</taxon>
    </lineage>
</organism>